<organism evidence="3 4">
    <name type="scientific">Macleaya cordata</name>
    <name type="common">Five-seeded plume-poppy</name>
    <name type="synonym">Bocconia cordata</name>
    <dbReference type="NCBI Taxonomy" id="56857"/>
    <lineage>
        <taxon>Eukaryota</taxon>
        <taxon>Viridiplantae</taxon>
        <taxon>Streptophyta</taxon>
        <taxon>Embryophyta</taxon>
        <taxon>Tracheophyta</taxon>
        <taxon>Spermatophyta</taxon>
        <taxon>Magnoliopsida</taxon>
        <taxon>Ranunculales</taxon>
        <taxon>Papaveraceae</taxon>
        <taxon>Papaveroideae</taxon>
        <taxon>Macleaya</taxon>
    </lineage>
</organism>
<dbReference type="InParanoid" id="A0A200QBW8"/>
<feature type="repeat" description="PPR" evidence="2">
    <location>
        <begin position="128"/>
        <end position="163"/>
    </location>
</feature>
<comment type="caution">
    <text evidence="3">The sequence shown here is derived from an EMBL/GenBank/DDBJ whole genome shotgun (WGS) entry which is preliminary data.</text>
</comment>
<accession>A0A200QBW8</accession>
<dbReference type="InterPro" id="IPR011990">
    <property type="entry name" value="TPR-like_helical_dom_sf"/>
</dbReference>
<dbReference type="OrthoDB" id="185373at2759"/>
<dbReference type="Pfam" id="PF13041">
    <property type="entry name" value="PPR_2"/>
    <property type="match status" value="1"/>
</dbReference>
<sequence length="425" mass="47653">MIAGYLKQNQVEESLSLIQKFTYSTEKPDGFTFSMILKLSTSTALTSKDLAKQVHTQILKSDVGTDDVLFTALVDSYSKNGKVDYARKVFDKMFERNVICSTAMISGYMKEGSIVDAEEIFQRTIDKDSVVFNAMIEGYSKSIETARKSLEVYIEMQRLNFRPTISTFVSVIGACSVLSTFEVGQQIQNQLMKTELFSDVKLGSALIDMYSKCGRIEEARRIFDYMPEKNVFSWTSMIDGYGKNGDPNEALHLFEKMRKEHRIRPNYVTILSALSACGHAGFVAEGWEIFKGMERDYLIKPRMEHYACMVDLLGRSGSLQEAWEFIKGMPEKPNSDVWGALLGASRIHGDVKMADFAANEIFKLSSDERPGAYVALSNTFAAAGKWEGVNEVRELMKERGVSKDTGRSWIGTDGGLCGFHVGQKL</sequence>
<evidence type="ECO:0000256" key="2">
    <source>
        <dbReference type="PROSITE-ProRule" id="PRU00708"/>
    </source>
</evidence>
<dbReference type="GO" id="GO:0009451">
    <property type="term" value="P:RNA modification"/>
    <property type="evidence" value="ECO:0007669"/>
    <property type="project" value="InterPro"/>
</dbReference>
<dbReference type="InterPro" id="IPR046848">
    <property type="entry name" value="E_motif"/>
</dbReference>
<reference evidence="3 4" key="1">
    <citation type="journal article" date="2017" name="Mol. Plant">
        <title>The Genome of Medicinal Plant Macleaya cordata Provides New Insights into Benzylisoquinoline Alkaloids Metabolism.</title>
        <authorList>
            <person name="Liu X."/>
            <person name="Liu Y."/>
            <person name="Huang P."/>
            <person name="Ma Y."/>
            <person name="Qing Z."/>
            <person name="Tang Q."/>
            <person name="Cao H."/>
            <person name="Cheng P."/>
            <person name="Zheng Y."/>
            <person name="Yuan Z."/>
            <person name="Zhou Y."/>
            <person name="Liu J."/>
            <person name="Tang Z."/>
            <person name="Zhuo Y."/>
            <person name="Zhang Y."/>
            <person name="Yu L."/>
            <person name="Huang J."/>
            <person name="Yang P."/>
            <person name="Peng Q."/>
            <person name="Zhang J."/>
            <person name="Jiang W."/>
            <person name="Zhang Z."/>
            <person name="Lin K."/>
            <person name="Ro D.K."/>
            <person name="Chen X."/>
            <person name="Xiong X."/>
            <person name="Shang Y."/>
            <person name="Huang S."/>
            <person name="Zeng J."/>
        </authorList>
    </citation>
    <scope>NUCLEOTIDE SEQUENCE [LARGE SCALE GENOMIC DNA]</scope>
    <source>
        <strain evidence="4">cv. BLH2017</strain>
        <tissue evidence="3">Root</tissue>
    </source>
</reference>
<keyword evidence="1" id="KW-0677">Repeat</keyword>
<feature type="repeat" description="PPR" evidence="2">
    <location>
        <begin position="230"/>
        <end position="260"/>
    </location>
</feature>
<dbReference type="InterPro" id="IPR002885">
    <property type="entry name" value="PPR_rpt"/>
</dbReference>
<dbReference type="InterPro" id="IPR046960">
    <property type="entry name" value="PPR_At4g14850-like_plant"/>
</dbReference>
<name>A0A200QBW8_MACCD</name>
<evidence type="ECO:0000313" key="3">
    <source>
        <dbReference type="EMBL" id="OVA07973.1"/>
    </source>
</evidence>
<dbReference type="Gene3D" id="1.25.40.10">
    <property type="entry name" value="Tetratricopeptide repeat domain"/>
    <property type="match status" value="2"/>
</dbReference>
<dbReference type="Pfam" id="PF01535">
    <property type="entry name" value="PPR"/>
    <property type="match status" value="3"/>
</dbReference>
<dbReference type="FunFam" id="1.25.40.10:FF:000090">
    <property type="entry name" value="Pentatricopeptide repeat-containing protein, chloroplastic"/>
    <property type="match status" value="1"/>
</dbReference>
<proteinExistence type="predicted"/>
<keyword evidence="4" id="KW-1185">Reference proteome</keyword>
<evidence type="ECO:0000313" key="4">
    <source>
        <dbReference type="Proteomes" id="UP000195402"/>
    </source>
</evidence>
<evidence type="ECO:0000256" key="1">
    <source>
        <dbReference type="ARBA" id="ARBA00022737"/>
    </source>
</evidence>
<dbReference type="GO" id="GO:0003723">
    <property type="term" value="F:RNA binding"/>
    <property type="evidence" value="ECO:0007669"/>
    <property type="project" value="InterPro"/>
</dbReference>
<dbReference type="AlphaFoldDB" id="A0A200QBW8"/>
<dbReference type="NCBIfam" id="TIGR00756">
    <property type="entry name" value="PPR"/>
    <property type="match status" value="4"/>
</dbReference>
<dbReference type="FunCoup" id="A0A200QBW8">
    <property type="interactions" value="519"/>
</dbReference>
<dbReference type="SUPFAM" id="SSF48452">
    <property type="entry name" value="TPR-like"/>
    <property type="match status" value="1"/>
</dbReference>
<dbReference type="PANTHER" id="PTHR47926:SF535">
    <property type="entry name" value="PENTACOTRIPEPTIDE-REPEAT REGION OF PRORP DOMAIN-CONTAINING PROTEIN"/>
    <property type="match status" value="1"/>
</dbReference>
<dbReference type="Pfam" id="PF20431">
    <property type="entry name" value="E_motif"/>
    <property type="match status" value="1"/>
</dbReference>
<protein>
    <submittedName>
        <fullName evidence="3">Pentatricopeptide repeat</fullName>
    </submittedName>
</protein>
<dbReference type="OMA" id="MKPKMEH"/>
<dbReference type="PROSITE" id="PS51375">
    <property type="entry name" value="PPR"/>
    <property type="match status" value="4"/>
</dbReference>
<gene>
    <name evidence="3" type="ORF">BVC80_1433g22</name>
</gene>
<dbReference type="Proteomes" id="UP000195402">
    <property type="component" value="Unassembled WGS sequence"/>
</dbReference>
<dbReference type="PANTHER" id="PTHR47926">
    <property type="entry name" value="PENTATRICOPEPTIDE REPEAT-CONTAINING PROTEIN"/>
    <property type="match status" value="1"/>
</dbReference>
<dbReference type="STRING" id="56857.A0A200QBW8"/>
<feature type="repeat" description="PPR" evidence="2">
    <location>
        <begin position="199"/>
        <end position="229"/>
    </location>
</feature>
<dbReference type="EMBL" id="MVGT01002390">
    <property type="protein sequence ID" value="OVA07973.1"/>
    <property type="molecule type" value="Genomic_DNA"/>
</dbReference>
<feature type="repeat" description="PPR" evidence="2">
    <location>
        <begin position="66"/>
        <end position="100"/>
    </location>
</feature>